<sequence>MSMEPHRPQGYPTDELPTYRKVSTHPEPSPEPADPTGSQQSSWSGTGELPVTGRPVSTPAAVIRPRGPHLPTVLSGVMILLLAALVVVWRVLDNPDWAIVGISFGLAAGVVLVLSGVIGFVVHHARADRDFDRMLSGS</sequence>
<evidence type="ECO:0000313" key="4">
    <source>
        <dbReference type="Proteomes" id="UP000636793"/>
    </source>
</evidence>
<comment type="caution">
    <text evidence="3">The sequence shown here is derived from an EMBL/GenBank/DDBJ whole genome shotgun (WGS) entry which is preliminary data.</text>
</comment>
<keyword evidence="4" id="KW-1185">Reference proteome</keyword>
<keyword evidence="2" id="KW-1133">Transmembrane helix</keyword>
<dbReference type="RefSeq" id="WP_188839128.1">
    <property type="nucleotide sequence ID" value="NZ_BMHI01000008.1"/>
</dbReference>
<gene>
    <name evidence="3" type="ORF">GCM10011492_43000</name>
</gene>
<feature type="transmembrane region" description="Helical" evidence="2">
    <location>
        <begin position="73"/>
        <end position="92"/>
    </location>
</feature>
<organism evidence="3 4">
    <name type="scientific">Flexivirga endophytica</name>
    <dbReference type="NCBI Taxonomy" id="1849103"/>
    <lineage>
        <taxon>Bacteria</taxon>
        <taxon>Bacillati</taxon>
        <taxon>Actinomycetota</taxon>
        <taxon>Actinomycetes</taxon>
        <taxon>Micrococcales</taxon>
        <taxon>Dermacoccaceae</taxon>
        <taxon>Flexivirga</taxon>
    </lineage>
</organism>
<protein>
    <submittedName>
        <fullName evidence="3">Uncharacterized protein</fullName>
    </submittedName>
</protein>
<feature type="region of interest" description="Disordered" evidence="1">
    <location>
        <begin position="1"/>
        <end position="65"/>
    </location>
</feature>
<feature type="transmembrane region" description="Helical" evidence="2">
    <location>
        <begin position="98"/>
        <end position="122"/>
    </location>
</feature>
<evidence type="ECO:0000313" key="3">
    <source>
        <dbReference type="EMBL" id="GGB47239.1"/>
    </source>
</evidence>
<proteinExistence type="predicted"/>
<dbReference type="EMBL" id="BMHI01000008">
    <property type="protein sequence ID" value="GGB47239.1"/>
    <property type="molecule type" value="Genomic_DNA"/>
</dbReference>
<evidence type="ECO:0000256" key="1">
    <source>
        <dbReference type="SAM" id="MobiDB-lite"/>
    </source>
</evidence>
<reference evidence="3" key="1">
    <citation type="journal article" date="2014" name="Int. J. Syst. Evol. Microbiol.">
        <title>Complete genome sequence of Corynebacterium casei LMG S-19264T (=DSM 44701T), isolated from a smear-ripened cheese.</title>
        <authorList>
            <consortium name="US DOE Joint Genome Institute (JGI-PGF)"/>
            <person name="Walter F."/>
            <person name="Albersmeier A."/>
            <person name="Kalinowski J."/>
            <person name="Ruckert C."/>
        </authorList>
    </citation>
    <scope>NUCLEOTIDE SEQUENCE</scope>
    <source>
        <strain evidence="3">CGMCC 1.15085</strain>
    </source>
</reference>
<keyword evidence="2" id="KW-0472">Membrane</keyword>
<dbReference type="AlphaFoldDB" id="A0A916TK41"/>
<keyword evidence="2" id="KW-0812">Transmembrane</keyword>
<evidence type="ECO:0000256" key="2">
    <source>
        <dbReference type="SAM" id="Phobius"/>
    </source>
</evidence>
<name>A0A916TK41_9MICO</name>
<accession>A0A916TK41</accession>
<feature type="compositionally biased region" description="Low complexity" evidence="1">
    <location>
        <begin position="36"/>
        <end position="47"/>
    </location>
</feature>
<reference evidence="3" key="2">
    <citation type="submission" date="2020-09" db="EMBL/GenBank/DDBJ databases">
        <authorList>
            <person name="Sun Q."/>
            <person name="Zhou Y."/>
        </authorList>
    </citation>
    <scope>NUCLEOTIDE SEQUENCE</scope>
    <source>
        <strain evidence="3">CGMCC 1.15085</strain>
    </source>
</reference>
<dbReference type="Proteomes" id="UP000636793">
    <property type="component" value="Unassembled WGS sequence"/>
</dbReference>